<dbReference type="EC" id="2.4.2.29" evidence="7"/>
<dbReference type="GO" id="GO:0008616">
    <property type="term" value="P:tRNA queuosine(34) biosynthetic process"/>
    <property type="evidence" value="ECO:0007669"/>
    <property type="project" value="UniProtKB-UniRule"/>
</dbReference>
<evidence type="ECO:0000256" key="5">
    <source>
        <dbReference type="ARBA" id="ARBA00022785"/>
    </source>
</evidence>
<comment type="caution">
    <text evidence="7">Lacks conserved residue(s) required for the propagation of feature annotation.</text>
</comment>
<feature type="binding site" evidence="7">
    <location>
        <position position="309"/>
    </location>
    <ligand>
        <name>Zn(2+)</name>
        <dbReference type="ChEBI" id="CHEBI:29105"/>
    </ligand>
</feature>
<keyword evidence="7" id="KW-0862">Zinc</keyword>
<evidence type="ECO:0000256" key="6">
    <source>
        <dbReference type="ARBA" id="ARBA00050112"/>
    </source>
</evidence>
<evidence type="ECO:0000256" key="7">
    <source>
        <dbReference type="HAMAP-Rule" id="MF_00168"/>
    </source>
</evidence>
<feature type="active site" description="Nucleophile" evidence="7">
    <location>
        <position position="266"/>
    </location>
</feature>
<comment type="pathway">
    <text evidence="1 7">tRNA modification; tRNA-queuosine biosynthesis.</text>
</comment>
<dbReference type="HAMAP" id="MF_00168">
    <property type="entry name" value="Q_tRNA_Tgt"/>
    <property type="match status" value="1"/>
</dbReference>
<feature type="region of interest" description="RNA binding" evidence="7">
    <location>
        <begin position="247"/>
        <end position="253"/>
    </location>
</feature>
<feature type="domain" description="tRNA-guanine(15) transglycosylase-like" evidence="8">
    <location>
        <begin position="14"/>
        <end position="367"/>
    </location>
</feature>
<dbReference type="GO" id="GO:0005829">
    <property type="term" value="C:cytosol"/>
    <property type="evidence" value="ECO:0007669"/>
    <property type="project" value="TreeGrafter"/>
</dbReference>
<dbReference type="InterPro" id="IPR036511">
    <property type="entry name" value="TGT-like_sf"/>
</dbReference>
<dbReference type="Gene3D" id="3.20.20.105">
    <property type="entry name" value="Queuine tRNA-ribosyltransferase-like"/>
    <property type="match status" value="1"/>
</dbReference>
<feature type="binding site" evidence="7">
    <location>
        <position position="306"/>
    </location>
    <ligand>
        <name>Zn(2+)</name>
        <dbReference type="ChEBI" id="CHEBI:29105"/>
    </ligand>
</feature>
<dbReference type="EMBL" id="JAESVP010000013">
    <property type="protein sequence ID" value="MBL4930045.1"/>
    <property type="molecule type" value="Genomic_DNA"/>
</dbReference>
<keyword evidence="4 7" id="KW-0819">tRNA processing</keyword>
<reference evidence="9" key="1">
    <citation type="submission" date="2021-01" db="EMBL/GenBank/DDBJ databases">
        <title>Genome seq and assembly of Tabrizicola sp. KVB23.</title>
        <authorList>
            <person name="Chhetri G."/>
        </authorList>
    </citation>
    <scope>NUCLEOTIDE SEQUENCE</scope>
    <source>
        <strain evidence="9">KVB23</strain>
    </source>
</reference>
<feature type="active site" description="Proton acceptor" evidence="7">
    <location>
        <position position="92"/>
    </location>
</feature>
<dbReference type="NCBIfam" id="TIGR00449">
    <property type="entry name" value="tgt_general"/>
    <property type="match status" value="1"/>
</dbReference>
<dbReference type="RefSeq" id="WP_202662610.1">
    <property type="nucleotide sequence ID" value="NZ_JAESVP010000013.1"/>
</dbReference>
<dbReference type="InterPro" id="IPR004803">
    <property type="entry name" value="TGT"/>
</dbReference>
<evidence type="ECO:0000256" key="3">
    <source>
        <dbReference type="ARBA" id="ARBA00022679"/>
    </source>
</evidence>
<dbReference type="AlphaFoldDB" id="A0A8J7MRM0"/>
<dbReference type="FunFam" id="3.20.20.105:FF:000001">
    <property type="entry name" value="Queuine tRNA-ribosyltransferase"/>
    <property type="match status" value="1"/>
</dbReference>
<evidence type="ECO:0000256" key="1">
    <source>
        <dbReference type="ARBA" id="ARBA00004691"/>
    </source>
</evidence>
<comment type="cofactor">
    <cofactor evidence="7">
        <name>Zn(2+)</name>
        <dbReference type="ChEBI" id="CHEBI:29105"/>
    </cofactor>
    <text evidence="7">Binds 1 zinc ion per subunit.</text>
</comment>
<keyword evidence="2 7" id="KW-0328">Glycosyltransferase</keyword>
<evidence type="ECO:0000313" key="9">
    <source>
        <dbReference type="EMBL" id="MBL4930045.1"/>
    </source>
</evidence>
<comment type="function">
    <text evidence="7">Catalyzes the base-exchange of a guanine (G) residue with the queuine precursor 7-aminomethyl-7-deazaguanine (PreQ1) at position 34 (anticodon wobble position) in tRNAs with GU(N) anticodons (tRNA-Asp, -Asn, -His and -Tyr). Catalysis occurs through a double-displacement mechanism. The nucleophile active site attacks the C1' of nucleotide 34 to detach the guanine base from the RNA, forming a covalent enzyme-RNA intermediate. The proton acceptor active site deprotonates the incoming PreQ1, allowing a nucleophilic attack on the C1' of the ribose to form the product. After dissociation, two additional enzymatic reactions on the tRNA convert PreQ1 to queuine (Q), resulting in the hypermodified nucleoside queuosine (7-(((4,5-cis-dihydroxy-2-cyclopenten-1-yl)amino)methyl)-7-deazaguanosine).</text>
</comment>
<dbReference type="PANTHER" id="PTHR46499">
    <property type="entry name" value="QUEUINE TRNA-RIBOSYLTRANSFERASE"/>
    <property type="match status" value="1"/>
</dbReference>
<keyword evidence="3 7" id="KW-0808">Transferase</keyword>
<feature type="binding site" evidence="7">
    <location>
        <position position="146"/>
    </location>
    <ligand>
        <name>substrate</name>
    </ligand>
</feature>
<feature type="binding site" evidence="7">
    <location>
        <position position="304"/>
    </location>
    <ligand>
        <name>Zn(2+)</name>
        <dbReference type="ChEBI" id="CHEBI:29105"/>
    </ligand>
</feature>
<dbReference type="InterPro" id="IPR050076">
    <property type="entry name" value="ArchSynthase1/Queuine_TRR"/>
</dbReference>
<dbReference type="PANTHER" id="PTHR46499:SF1">
    <property type="entry name" value="QUEUINE TRNA-RIBOSYLTRANSFERASE"/>
    <property type="match status" value="1"/>
</dbReference>
<feature type="binding site" evidence="7">
    <location>
        <position position="189"/>
    </location>
    <ligand>
        <name>substrate</name>
    </ligand>
</feature>
<dbReference type="SUPFAM" id="SSF51713">
    <property type="entry name" value="tRNA-guanine transglycosylase"/>
    <property type="match status" value="1"/>
</dbReference>
<comment type="caution">
    <text evidence="9">The sequence shown here is derived from an EMBL/GenBank/DDBJ whole genome shotgun (WGS) entry which is preliminary data.</text>
</comment>
<keyword evidence="10" id="KW-1185">Reference proteome</keyword>
<evidence type="ECO:0000259" key="8">
    <source>
        <dbReference type="Pfam" id="PF01702"/>
    </source>
</evidence>
<keyword evidence="5 7" id="KW-0671">Queuosine biosynthesis</keyword>
<feature type="binding site" evidence="7">
    <location>
        <begin position="92"/>
        <end position="96"/>
    </location>
    <ligand>
        <name>substrate</name>
    </ligand>
</feature>
<feature type="binding site" evidence="7">
    <location>
        <position position="216"/>
    </location>
    <ligand>
        <name>substrate</name>
    </ligand>
</feature>
<comment type="subunit">
    <text evidence="7">Homodimer. Within each dimer, one monomer is responsible for RNA recognition and catalysis, while the other monomer binds to the replacement base PreQ1.</text>
</comment>
<dbReference type="InterPro" id="IPR002616">
    <property type="entry name" value="tRNA_ribo_trans-like"/>
</dbReference>
<dbReference type="GO" id="GO:0046872">
    <property type="term" value="F:metal ion binding"/>
    <property type="evidence" value="ECO:0007669"/>
    <property type="project" value="UniProtKB-KW"/>
</dbReference>
<dbReference type="GO" id="GO:0008479">
    <property type="term" value="F:tRNA-guanosine(34) queuine transglycosylase activity"/>
    <property type="evidence" value="ECO:0007669"/>
    <property type="project" value="UniProtKB-UniRule"/>
</dbReference>
<organism evidence="9 10">
    <name type="scientific">Fuscibacter oryzae</name>
    <dbReference type="NCBI Taxonomy" id="2803939"/>
    <lineage>
        <taxon>Bacteria</taxon>
        <taxon>Pseudomonadati</taxon>
        <taxon>Pseudomonadota</taxon>
        <taxon>Alphaproteobacteria</taxon>
        <taxon>Rhodobacterales</taxon>
        <taxon>Paracoccaceae</taxon>
        <taxon>Fuscibacter</taxon>
    </lineage>
</organism>
<evidence type="ECO:0000313" key="10">
    <source>
        <dbReference type="Proteomes" id="UP000619033"/>
    </source>
</evidence>
<feature type="binding site" evidence="7">
    <location>
        <position position="335"/>
    </location>
    <ligand>
        <name>Zn(2+)</name>
        <dbReference type="ChEBI" id="CHEBI:29105"/>
    </ligand>
</feature>
<dbReference type="NCBIfam" id="TIGR00430">
    <property type="entry name" value="Q_tRNA_tgt"/>
    <property type="match status" value="1"/>
</dbReference>
<sequence length="375" mass="41419">MGKFGFTVQATDGKARKGVISTPRGEIRTPAFMPVGTAATVKAMMPESVRATGADILLGNTYHLMLRPTAERIDRLGGLHKFMNWDRPILTDSGGFQVMSLTDLRKLTEEGVTFRSHIDGSKHKLTPERSMEIQRLLGSDIVMCFDECPALPADEATLAKSMRLSMRWAQRSRDAFGDRPGHALFGIMQGGDNRALREESATALKDIGFDGYAVGGLAVGEGQEIMFNVLDYAPGFLPEDKPRYLMGVGKPDDIVGAVERGIDMMDCVLPSRSGRTGQAWTRRGQVNIKNARHMDDPRPLDEACTCPACRNYSRAYLHHVMKSQEIICSMLLTWHNLHYFQELMQGLRDAIGAGRLSAFVADFHAQRAMGDIAPL</sequence>
<name>A0A8J7MRM0_9RHOB</name>
<evidence type="ECO:0000256" key="4">
    <source>
        <dbReference type="ARBA" id="ARBA00022694"/>
    </source>
</evidence>
<dbReference type="Proteomes" id="UP000619033">
    <property type="component" value="Unassembled WGS sequence"/>
</dbReference>
<dbReference type="UniPathway" id="UPA00392"/>
<gene>
    <name evidence="7 9" type="primary">tgt</name>
    <name evidence="9" type="ORF">JI744_18250</name>
</gene>
<evidence type="ECO:0000256" key="2">
    <source>
        <dbReference type="ARBA" id="ARBA00022676"/>
    </source>
</evidence>
<comment type="similarity">
    <text evidence="7">Belongs to the queuine tRNA-ribosyltransferase family.</text>
</comment>
<accession>A0A8J7MRM0</accession>
<keyword evidence="7" id="KW-0479">Metal-binding</keyword>
<comment type="catalytic activity">
    <reaction evidence="6 7">
        <text>7-aminomethyl-7-carbaguanine + guanosine(34) in tRNA = 7-aminomethyl-7-carbaguanosine(34) in tRNA + guanine</text>
        <dbReference type="Rhea" id="RHEA:24104"/>
        <dbReference type="Rhea" id="RHEA-COMP:10341"/>
        <dbReference type="Rhea" id="RHEA-COMP:10342"/>
        <dbReference type="ChEBI" id="CHEBI:16235"/>
        <dbReference type="ChEBI" id="CHEBI:58703"/>
        <dbReference type="ChEBI" id="CHEBI:74269"/>
        <dbReference type="ChEBI" id="CHEBI:82833"/>
        <dbReference type="EC" id="2.4.2.29"/>
    </reaction>
</comment>
<proteinExistence type="inferred from homology"/>
<dbReference type="Pfam" id="PF01702">
    <property type="entry name" value="TGT"/>
    <property type="match status" value="1"/>
</dbReference>
<protein>
    <recommendedName>
        <fullName evidence="7">Queuine tRNA-ribosyltransferase</fullName>
        <ecNumber evidence="7">2.4.2.29</ecNumber>
    </recommendedName>
    <alternativeName>
        <fullName evidence="7">Guanine insertion enzyme</fullName>
    </alternativeName>
    <alternativeName>
        <fullName evidence="7">tRNA-guanine transglycosylase</fullName>
    </alternativeName>
</protein>